<dbReference type="AlphaFoldDB" id="A0A220ISZ0"/>
<protein>
    <submittedName>
        <fullName evidence="2">MobM</fullName>
    </submittedName>
</protein>
<evidence type="ECO:0000313" key="2">
    <source>
        <dbReference type="EMBL" id="ASI37982.1"/>
    </source>
</evidence>
<evidence type="ECO:0000256" key="1">
    <source>
        <dbReference type="SAM" id="MobiDB-lite"/>
    </source>
</evidence>
<accession>A0A220ISZ0</accession>
<feature type="compositionally biased region" description="Polar residues" evidence="1">
    <location>
        <begin position="304"/>
        <end position="317"/>
    </location>
</feature>
<reference evidence="2" key="1">
    <citation type="submission" date="2017-01" db="EMBL/GenBank/DDBJ databases">
        <title>Complete sequence and distribution of two new cryptic plasmids isolated in clinical Vibrio cholerae non-O1/non-O139 from Haiti.</title>
        <authorList>
            <person name="Ceccarelli D."/>
            <person name="Garriss G."/>
            <person name="Choi S.Y."/>
            <person name="Hasan N.A."/>
            <person name="Stepanauskas R."/>
            <person name="Pop M."/>
            <person name="Huq A."/>
            <person name="Colwell R.R."/>
        </authorList>
    </citation>
    <scope>NUCLEOTIDE SEQUENCE</scope>
    <source>
        <strain evidence="2">HC-1A2</strain>
        <plasmid evidence="2">pSDH-2</plasmid>
    </source>
</reference>
<keyword evidence="2" id="KW-0614">Plasmid</keyword>
<geneLocation type="plasmid" evidence="2">
    <name>pSDH-2</name>
</geneLocation>
<dbReference type="EMBL" id="KY486774">
    <property type="protein sequence ID" value="ASI37982.1"/>
    <property type="molecule type" value="Genomic_DNA"/>
</dbReference>
<dbReference type="Gene3D" id="3.30.930.30">
    <property type="match status" value="1"/>
</dbReference>
<sequence>MSKFVSCHAKYFKRSQVAGLHGHHTRQFEHDANVYPEFTPFNFTTQLTKTFKELESEMVNAKRIAGKKSSNLHFRNDANVLIDNVLIFSREQLDFLRIKAPEHWRGLLEKCGRDLALGIQREFGLLPMDIHWHFDEGHYDEHGSFKHNYHAHMTFFNFDFKTLEQPLRKMKRADFSKIQDLAAKSFGHLGFERGLKKSVTGKSHKEKAVFLADSLKVLESEKKELELKVQELQKVYDDALSGAARMEIKFQHAVAQLKSVQGELDELTSQLTTIKQNSDPREYAQIKKIERLERENAEFRQLLGLNNSEVMGSSDEPTQLPPKYKS</sequence>
<gene>
    <name evidence="2" type="primary">mobM</name>
</gene>
<proteinExistence type="predicted"/>
<organism evidence="2">
    <name type="scientific">Vibrio cholerae non-O1/non-O139</name>
    <dbReference type="NCBI Taxonomy" id="156539"/>
    <lineage>
        <taxon>Bacteria</taxon>
        <taxon>Pseudomonadati</taxon>
        <taxon>Pseudomonadota</taxon>
        <taxon>Gammaproteobacteria</taxon>
        <taxon>Vibrionales</taxon>
        <taxon>Vibrionaceae</taxon>
        <taxon>Vibrio</taxon>
    </lineage>
</organism>
<feature type="region of interest" description="Disordered" evidence="1">
    <location>
        <begin position="304"/>
        <end position="326"/>
    </location>
</feature>
<name>A0A220ISZ0_VIBCL</name>